<dbReference type="Proteomes" id="UP000324222">
    <property type="component" value="Unassembled WGS sequence"/>
</dbReference>
<comment type="caution">
    <text evidence="1">The sequence shown here is derived from an EMBL/GenBank/DDBJ whole genome shotgun (WGS) entry which is preliminary data.</text>
</comment>
<organism evidence="1 2">
    <name type="scientific">Portunus trituberculatus</name>
    <name type="common">Swimming crab</name>
    <name type="synonym">Neptunus trituberculatus</name>
    <dbReference type="NCBI Taxonomy" id="210409"/>
    <lineage>
        <taxon>Eukaryota</taxon>
        <taxon>Metazoa</taxon>
        <taxon>Ecdysozoa</taxon>
        <taxon>Arthropoda</taxon>
        <taxon>Crustacea</taxon>
        <taxon>Multicrustacea</taxon>
        <taxon>Malacostraca</taxon>
        <taxon>Eumalacostraca</taxon>
        <taxon>Eucarida</taxon>
        <taxon>Decapoda</taxon>
        <taxon>Pleocyemata</taxon>
        <taxon>Brachyura</taxon>
        <taxon>Eubrachyura</taxon>
        <taxon>Portunoidea</taxon>
        <taxon>Portunidae</taxon>
        <taxon>Portuninae</taxon>
        <taxon>Portunus</taxon>
    </lineage>
</organism>
<protein>
    <submittedName>
        <fullName evidence="1">Uncharacterized protein</fullName>
    </submittedName>
</protein>
<dbReference type="AlphaFoldDB" id="A0A5B7IC31"/>
<name>A0A5B7IC31_PORTR</name>
<evidence type="ECO:0000313" key="1">
    <source>
        <dbReference type="EMBL" id="MPC79863.1"/>
    </source>
</evidence>
<proteinExistence type="predicted"/>
<gene>
    <name evidence="1" type="ORF">E2C01_074416</name>
</gene>
<reference evidence="1 2" key="1">
    <citation type="submission" date="2019-05" db="EMBL/GenBank/DDBJ databases">
        <title>Another draft genome of Portunus trituberculatus and its Hox gene families provides insights of decapod evolution.</title>
        <authorList>
            <person name="Jeong J.-H."/>
            <person name="Song I."/>
            <person name="Kim S."/>
            <person name="Choi T."/>
            <person name="Kim D."/>
            <person name="Ryu S."/>
            <person name="Kim W."/>
        </authorList>
    </citation>
    <scope>NUCLEOTIDE SEQUENCE [LARGE SCALE GENOMIC DNA]</scope>
    <source>
        <tissue evidence="1">Muscle</tissue>
    </source>
</reference>
<keyword evidence="2" id="KW-1185">Reference proteome</keyword>
<accession>A0A5B7IC31</accession>
<evidence type="ECO:0000313" key="2">
    <source>
        <dbReference type="Proteomes" id="UP000324222"/>
    </source>
</evidence>
<sequence length="94" mass="9826">MEKNDAIELALCVRDSGAMPSIVMALKYPNSISISGAGVSIVGGSDGADSHSRIDHTFRGPSEGMRGPSLVFYGPRSSPFFLISGHFDACSSFG</sequence>
<dbReference type="EMBL" id="VSRR010052304">
    <property type="protein sequence ID" value="MPC79863.1"/>
    <property type="molecule type" value="Genomic_DNA"/>
</dbReference>